<keyword evidence="7" id="KW-0597">Phosphoprotein</keyword>
<dbReference type="GO" id="GO:0008973">
    <property type="term" value="F:phosphopentomutase activity"/>
    <property type="evidence" value="ECO:0007669"/>
    <property type="project" value="TreeGrafter"/>
</dbReference>
<dbReference type="Pfam" id="PF02880">
    <property type="entry name" value="PGM_PMM_III"/>
    <property type="match status" value="1"/>
</dbReference>
<comment type="similarity">
    <text evidence="5 14">Belongs to the phosphohexose mutase family.</text>
</comment>
<evidence type="ECO:0000256" key="8">
    <source>
        <dbReference type="ARBA" id="ARBA00022723"/>
    </source>
</evidence>
<evidence type="ECO:0000256" key="11">
    <source>
        <dbReference type="ARBA" id="ARBA00039995"/>
    </source>
</evidence>
<dbReference type="GO" id="GO:0005975">
    <property type="term" value="P:carbohydrate metabolic process"/>
    <property type="evidence" value="ECO:0007669"/>
    <property type="project" value="InterPro"/>
</dbReference>
<dbReference type="Pfam" id="PF00408">
    <property type="entry name" value="PGM_PMM_IV"/>
    <property type="match status" value="1"/>
</dbReference>
<evidence type="ECO:0000256" key="10">
    <source>
        <dbReference type="ARBA" id="ARBA00023235"/>
    </source>
</evidence>
<dbReference type="InterPro" id="IPR005843">
    <property type="entry name" value="A-D-PHexomutase_C"/>
</dbReference>
<evidence type="ECO:0000256" key="1">
    <source>
        <dbReference type="ARBA" id="ARBA00000443"/>
    </source>
</evidence>
<evidence type="ECO:0000256" key="5">
    <source>
        <dbReference type="ARBA" id="ARBA00010231"/>
    </source>
</evidence>
<dbReference type="PROSITE" id="PS00710">
    <property type="entry name" value="PGM_PMM"/>
    <property type="match status" value="1"/>
</dbReference>
<evidence type="ECO:0000259" key="16">
    <source>
        <dbReference type="Pfam" id="PF02878"/>
    </source>
</evidence>
<dbReference type="GO" id="GO:0004614">
    <property type="term" value="F:phosphoglucomutase activity"/>
    <property type="evidence" value="ECO:0007669"/>
    <property type="project" value="UniProtKB-EC"/>
</dbReference>
<evidence type="ECO:0000256" key="14">
    <source>
        <dbReference type="RuleBase" id="RU004326"/>
    </source>
</evidence>
<dbReference type="SUPFAM" id="SSF55957">
    <property type="entry name" value="Phosphoglucomutase, C-terminal domain"/>
    <property type="match status" value="1"/>
</dbReference>
<name>A0A926DSK3_9FIRM</name>
<dbReference type="PANTHER" id="PTHR45745">
    <property type="entry name" value="PHOSPHOMANNOMUTASE 45A"/>
    <property type="match status" value="1"/>
</dbReference>
<dbReference type="PRINTS" id="PR00509">
    <property type="entry name" value="PGMPMM"/>
</dbReference>
<reference evidence="19" key="1">
    <citation type="submission" date="2020-08" db="EMBL/GenBank/DDBJ databases">
        <title>Genome public.</title>
        <authorList>
            <person name="Liu C."/>
            <person name="Sun Q."/>
        </authorList>
    </citation>
    <scope>NUCLEOTIDE SEQUENCE</scope>
    <source>
        <strain evidence="19">NSJ-32</strain>
    </source>
</reference>
<dbReference type="InterPro" id="IPR036900">
    <property type="entry name" value="A-D-PHexomutase_C_sf"/>
</dbReference>
<accession>A0A926DSK3</accession>
<evidence type="ECO:0000256" key="12">
    <source>
        <dbReference type="ARBA" id="ARBA00041398"/>
    </source>
</evidence>
<dbReference type="InterPro" id="IPR005844">
    <property type="entry name" value="A-D-PHexomutase_a/b/a-I"/>
</dbReference>
<dbReference type="Pfam" id="PF02879">
    <property type="entry name" value="PGM_PMM_II"/>
    <property type="match status" value="1"/>
</dbReference>
<gene>
    <name evidence="19" type="ORF">H8730_13180</name>
</gene>
<dbReference type="EC" id="5.4.2.2" evidence="6"/>
<comment type="pathway">
    <text evidence="4">Lipid metabolism.</text>
</comment>
<keyword evidence="9 14" id="KW-0460">Magnesium</keyword>
<evidence type="ECO:0000259" key="17">
    <source>
        <dbReference type="Pfam" id="PF02879"/>
    </source>
</evidence>
<dbReference type="RefSeq" id="WP_177714169.1">
    <property type="nucleotide sequence ID" value="NZ_JACRSQ010000023.1"/>
</dbReference>
<feature type="domain" description="Alpha-D-phosphohexomutase alpha/beta/alpha" evidence="17">
    <location>
        <begin position="211"/>
        <end position="315"/>
    </location>
</feature>
<evidence type="ECO:0000256" key="9">
    <source>
        <dbReference type="ARBA" id="ARBA00022842"/>
    </source>
</evidence>
<dbReference type="CDD" id="cd05799">
    <property type="entry name" value="PGM2"/>
    <property type="match status" value="1"/>
</dbReference>
<dbReference type="GO" id="GO:0006166">
    <property type="term" value="P:purine ribonucleoside salvage"/>
    <property type="evidence" value="ECO:0007669"/>
    <property type="project" value="TreeGrafter"/>
</dbReference>
<evidence type="ECO:0000259" key="18">
    <source>
        <dbReference type="Pfam" id="PF02880"/>
    </source>
</evidence>
<dbReference type="SUPFAM" id="SSF53738">
    <property type="entry name" value="Phosphoglucomutase, first 3 domains"/>
    <property type="match status" value="3"/>
</dbReference>
<dbReference type="Gene3D" id="3.40.120.10">
    <property type="entry name" value="Alpha-D-Glucose-1,6-Bisphosphate, subunit A, domain 3"/>
    <property type="match status" value="3"/>
</dbReference>
<evidence type="ECO:0000256" key="7">
    <source>
        <dbReference type="ARBA" id="ARBA00022553"/>
    </source>
</evidence>
<dbReference type="PANTHER" id="PTHR45745:SF1">
    <property type="entry name" value="PHOSPHOGLUCOMUTASE 2B-RELATED"/>
    <property type="match status" value="1"/>
</dbReference>
<feature type="domain" description="Alpha-D-phosphohexomutase C-terminal" evidence="15">
    <location>
        <begin position="475"/>
        <end position="548"/>
    </location>
</feature>
<evidence type="ECO:0000256" key="2">
    <source>
        <dbReference type="ARBA" id="ARBA00001946"/>
    </source>
</evidence>
<evidence type="ECO:0000256" key="6">
    <source>
        <dbReference type="ARBA" id="ARBA00012728"/>
    </source>
</evidence>
<keyword evidence="20" id="KW-1185">Reference proteome</keyword>
<dbReference type="InterPro" id="IPR016066">
    <property type="entry name" value="A-D-PHexomutase_CS"/>
</dbReference>
<dbReference type="AlphaFoldDB" id="A0A926DSK3"/>
<evidence type="ECO:0000259" key="15">
    <source>
        <dbReference type="Pfam" id="PF00408"/>
    </source>
</evidence>
<dbReference type="InterPro" id="IPR005841">
    <property type="entry name" value="Alpha-D-phosphohexomutase_SF"/>
</dbReference>
<dbReference type="InterPro" id="IPR005846">
    <property type="entry name" value="A-D-PHexomutase_a/b/a-III"/>
</dbReference>
<sequence>MTDYRSRYERWLASDAVDEATKAELRAIAEDEKEIEDRFYKDLEFGTGGLRGILDAGTNRMNVYTVRRATQGLANYLLMKDPQAKEKGVAIAYDSRHQSDVFALETAAVFNGNGIKAYVFESLRPTPELSFAVRTLGCKGGIVITASHNPSKYNGYKAYWEDGCQVPPPMDEEIIQEVEKVDLFDGVRVMPRREAEEAGLFVSIGEELDGQYIDVVKSQLLDPEMVRAHAADLTVVYTPLHGTGNRLVRRALAECGFTNVHVVPEQEEPDGDFPTVPYPNPEDVRAFGPAIALGEQVGADILIATDPDADRVGIMVKTDTGYQHFTGNMTGVLLSSYILEARKKTGHLPADGFLVKTIVTTEMIRALTDAYGVELKEVLTGFKYIGQQILEAEKAGRGTYLFGFEESFGYLSGTYARDKDAVSASLLICEMAAVYKAKNQTLLDALHELYETYGYYRETLVSFTFEGIEGIAKMNSLMDELRKHPQASYGGLKVLECKDYADGLDGLPPSNVLRFTLENNSWFCARPSGTEPKIKFYFGVKGESQAGAEAAVKRLQDDVTKTIK</sequence>
<dbReference type="EMBL" id="JACRSQ010000023">
    <property type="protein sequence ID" value="MBC8544493.1"/>
    <property type="molecule type" value="Genomic_DNA"/>
</dbReference>
<organism evidence="19 20">
    <name type="scientific">Bianquea renquensis</name>
    <dbReference type="NCBI Taxonomy" id="2763661"/>
    <lineage>
        <taxon>Bacteria</taxon>
        <taxon>Bacillati</taxon>
        <taxon>Bacillota</taxon>
        <taxon>Clostridia</taxon>
        <taxon>Eubacteriales</taxon>
        <taxon>Bianqueaceae</taxon>
        <taxon>Bianquea</taxon>
    </lineage>
</organism>
<evidence type="ECO:0000313" key="20">
    <source>
        <dbReference type="Proteomes" id="UP000657006"/>
    </source>
</evidence>
<dbReference type="Gene3D" id="3.30.310.50">
    <property type="entry name" value="Alpha-D-phosphohexomutase, C-terminal domain"/>
    <property type="match status" value="1"/>
</dbReference>
<keyword evidence="10" id="KW-0413">Isomerase</keyword>
<dbReference type="InterPro" id="IPR016055">
    <property type="entry name" value="A-D-PHexomutase_a/b/a-I/II/III"/>
</dbReference>
<evidence type="ECO:0000313" key="19">
    <source>
        <dbReference type="EMBL" id="MBC8544493.1"/>
    </source>
</evidence>
<comment type="catalytic activity">
    <reaction evidence="1">
        <text>alpha-D-glucose 1-phosphate = alpha-D-glucose 6-phosphate</text>
        <dbReference type="Rhea" id="RHEA:23536"/>
        <dbReference type="ChEBI" id="CHEBI:58225"/>
        <dbReference type="ChEBI" id="CHEBI:58601"/>
        <dbReference type="EC" id="5.4.2.2"/>
    </reaction>
</comment>
<dbReference type="GO" id="GO:0000287">
    <property type="term" value="F:magnesium ion binding"/>
    <property type="evidence" value="ECO:0007669"/>
    <property type="project" value="InterPro"/>
</dbReference>
<proteinExistence type="inferred from homology"/>
<comment type="caution">
    <text evidence="19">The sequence shown here is derived from an EMBL/GenBank/DDBJ whole genome shotgun (WGS) entry which is preliminary data.</text>
</comment>
<evidence type="ECO:0000256" key="3">
    <source>
        <dbReference type="ARBA" id="ARBA00005164"/>
    </source>
</evidence>
<dbReference type="InterPro" id="IPR005845">
    <property type="entry name" value="A-D-PHexomutase_a/b/a-II"/>
</dbReference>
<keyword evidence="8 14" id="KW-0479">Metal-binding</keyword>
<dbReference type="Proteomes" id="UP000657006">
    <property type="component" value="Unassembled WGS sequence"/>
</dbReference>
<protein>
    <recommendedName>
        <fullName evidence="11">Phosphoglucomutase</fullName>
        <ecNumber evidence="6">5.4.2.2</ecNumber>
    </recommendedName>
    <alternativeName>
        <fullName evidence="13">Alpha-phosphoglucomutase</fullName>
    </alternativeName>
    <alternativeName>
        <fullName evidence="12">Glucose phosphomutase</fullName>
    </alternativeName>
</protein>
<evidence type="ECO:0000256" key="13">
    <source>
        <dbReference type="ARBA" id="ARBA00041467"/>
    </source>
</evidence>
<feature type="domain" description="Alpha-D-phosphohexomutase alpha/beta/alpha" evidence="16">
    <location>
        <begin position="44"/>
        <end position="182"/>
    </location>
</feature>
<comment type="pathway">
    <text evidence="3">Glycolipid metabolism; diglucosyl-diacylglycerol biosynthesis.</text>
</comment>
<feature type="domain" description="Alpha-D-phosphohexomutase alpha/beta/alpha" evidence="18">
    <location>
        <begin position="327"/>
        <end position="453"/>
    </location>
</feature>
<comment type="cofactor">
    <cofactor evidence="2">
        <name>Mg(2+)</name>
        <dbReference type="ChEBI" id="CHEBI:18420"/>
    </cofactor>
</comment>
<dbReference type="Pfam" id="PF02878">
    <property type="entry name" value="PGM_PMM_I"/>
    <property type="match status" value="1"/>
</dbReference>
<evidence type="ECO:0000256" key="4">
    <source>
        <dbReference type="ARBA" id="ARBA00005189"/>
    </source>
</evidence>